<keyword evidence="1" id="KW-0812">Transmembrane</keyword>
<proteinExistence type="predicted"/>
<keyword evidence="1" id="KW-0472">Membrane</keyword>
<organism evidence="2 3">
    <name type="scientific">Heyndrickxia coagulans 36D1</name>
    <dbReference type="NCBI Taxonomy" id="345219"/>
    <lineage>
        <taxon>Bacteria</taxon>
        <taxon>Bacillati</taxon>
        <taxon>Bacillota</taxon>
        <taxon>Bacilli</taxon>
        <taxon>Bacillales</taxon>
        <taxon>Bacillaceae</taxon>
        <taxon>Heyndrickxia</taxon>
    </lineage>
</organism>
<evidence type="ECO:0000256" key="1">
    <source>
        <dbReference type="SAM" id="Phobius"/>
    </source>
</evidence>
<dbReference type="KEGG" id="bag:Bcoa_0717"/>
<gene>
    <name evidence="2" type="ORF">Bcoa_0717</name>
</gene>
<dbReference type="AlphaFoldDB" id="G2TQT8"/>
<evidence type="ECO:0000313" key="3">
    <source>
        <dbReference type="Proteomes" id="UP000009283"/>
    </source>
</evidence>
<feature type="transmembrane region" description="Helical" evidence="1">
    <location>
        <begin position="6"/>
        <end position="23"/>
    </location>
</feature>
<name>G2TQT8_HEYCO</name>
<dbReference type="Proteomes" id="UP000009283">
    <property type="component" value="Chromosome"/>
</dbReference>
<dbReference type="EMBL" id="CP003056">
    <property type="protein sequence ID" value="AEO99936.1"/>
    <property type="molecule type" value="Genomic_DNA"/>
</dbReference>
<protein>
    <submittedName>
        <fullName evidence="2">Uncharacterized protein</fullName>
    </submittedName>
</protein>
<reference evidence="2 3" key="1">
    <citation type="journal article" date="2011" name="Stand. Genomic Sci.">
        <title>Complete Genome Sequence of a thermotolerant sporogenic lactic acid bacterium, Bacillus coagulans strain 36D1.</title>
        <authorList>
            <person name="Rhee M.S."/>
            <person name="Moritz B.E."/>
            <person name="Xie G."/>
            <person name="Glavina Del Rio T."/>
            <person name="Dalin E."/>
            <person name="Tice H."/>
            <person name="Bruce D."/>
            <person name="Goodwin L."/>
            <person name="Chertkov O."/>
            <person name="Brettin T."/>
            <person name="Han C."/>
            <person name="Detter C."/>
            <person name="Pitluck S."/>
            <person name="Land M.L."/>
            <person name="Patel M."/>
            <person name="Ou M."/>
            <person name="Harbrucker R."/>
            <person name="Ingram L.O."/>
            <person name="Shanmugam K.T."/>
        </authorList>
    </citation>
    <scope>NUCLEOTIDE SEQUENCE [LARGE SCALE GENOMIC DNA]</scope>
    <source>
        <strain evidence="2 3">36D1</strain>
    </source>
</reference>
<evidence type="ECO:0000313" key="2">
    <source>
        <dbReference type="EMBL" id="AEO99936.1"/>
    </source>
</evidence>
<accession>G2TQT8</accession>
<sequence length="35" mass="4110">MKYGIAGIGYFFLIVVKQFGTFYEKRTVMMNKLKS</sequence>
<keyword evidence="1" id="KW-1133">Transmembrane helix</keyword>
<dbReference type="HOGENOM" id="CLU_3363128_0_0_9"/>